<reference evidence="5" key="1">
    <citation type="submission" date="2022-01" db="EMBL/GenBank/DDBJ databases">
        <authorList>
            <person name="Criscuolo A."/>
        </authorList>
    </citation>
    <scope>NUCLEOTIDE SEQUENCE</scope>
    <source>
        <strain evidence="5">CIP111891</strain>
    </source>
</reference>
<feature type="domain" description="Alpha-N-acetylglucosaminidase N-terminal" evidence="3">
    <location>
        <begin position="7"/>
        <end position="86"/>
    </location>
</feature>
<evidence type="ECO:0000313" key="5">
    <source>
        <dbReference type="EMBL" id="CAH1219636.1"/>
    </source>
</evidence>
<dbReference type="Gene3D" id="1.20.120.670">
    <property type="entry name" value="N-acetyl-b-d-glucoasminidase"/>
    <property type="match status" value="1"/>
</dbReference>
<dbReference type="InterPro" id="IPR007781">
    <property type="entry name" value="NAGLU"/>
</dbReference>
<keyword evidence="1" id="KW-0378">Hydrolase</keyword>
<dbReference type="EMBL" id="CAKMMW010000018">
    <property type="protein sequence ID" value="CAH1219636.1"/>
    <property type="molecule type" value="Genomic_DNA"/>
</dbReference>
<feature type="domain" description="Alpha-N-acetylglucosaminidase C-terminal" evidence="4">
    <location>
        <begin position="431"/>
        <end position="694"/>
    </location>
</feature>
<proteinExistence type="predicted"/>
<keyword evidence="6" id="KW-1185">Reference proteome</keyword>
<dbReference type="Pfam" id="PF12972">
    <property type="entry name" value="NAGLU_C"/>
    <property type="match status" value="1"/>
</dbReference>
<comment type="caution">
    <text evidence="5">The sequence shown here is derived from an EMBL/GenBank/DDBJ whole genome shotgun (WGS) entry which is preliminary data.</text>
</comment>
<evidence type="ECO:0008006" key="7">
    <source>
        <dbReference type="Google" id="ProtNLM"/>
    </source>
</evidence>
<name>A0ABM9CNU8_9BACL</name>
<evidence type="ECO:0000259" key="3">
    <source>
        <dbReference type="Pfam" id="PF12971"/>
    </source>
</evidence>
<dbReference type="Gene3D" id="3.30.379.10">
    <property type="entry name" value="Chitobiase/beta-hexosaminidase domain 2-like"/>
    <property type="match status" value="1"/>
</dbReference>
<dbReference type="Gene3D" id="3.20.20.80">
    <property type="entry name" value="Glycosidases"/>
    <property type="match status" value="1"/>
</dbReference>
<evidence type="ECO:0000313" key="6">
    <source>
        <dbReference type="Proteomes" id="UP000838821"/>
    </source>
</evidence>
<sequence length="713" mass="81849">MDVLGNQAVRGLLKRLLPDHADQFELETIGQEQGKDVFEIESLGNQIVLRGSNGVSLASALHWYLKYVCHCHISWSGNQLSLPNQLSTVPGKIRKVTSYQFRYIYNFCTFNYSMTWWDWERWEREIDWMALHGINMPLAMTGQEAVWMAVGKRLGLTDEQMLDHLTGPGYLAWHYMGNVDGIAGPLPQSWIEGQKLLQQRIIEREREYGMTPVLCGFYGHVPKSLKEINPEANITQLKSWFGMPGIYFLDPSDPLFAEAAGFFYDEQRRLYGTDHLYAMDLFHEGSSPDATESYLMQTAATVSNTMLQNDPQAVWVMQSWTLSEPMVKALPDEHLLILDLYAEVKPVWKRTEAFYGKPWIWCMLHNFGGRNGMFGNLESIANGPVDALHDPGKGRMAGIGFAPEAIEENPVMYDLLGEMIWRTESIEVEVWLKGYTLRRYGQSHDQAEAAWELLRQSVYSGLNVHGSVESVIHARPALSITRVCNGSVVPFYDIHTVVKAWELLVAASDRLADSVTFQYDLIDVGREVLAGLAHPIYLQMIKSFQASDQAAFHHNRILFESLIADLDELVGTNPYFLTGRWMEAAKSWGNKADETALYEFNARSIISTWWPEPLTFDDYAHKMWSGMLKSYYLDRWKQFNNRLEESIVEPTAFNEVAFEQDIRAWEIAWMYRSNSFAIEPLGDSIEFSKRMLEKYGHQVNCYWGQNQLEEDIQ</sequence>
<dbReference type="Pfam" id="PF05089">
    <property type="entry name" value="NAGLU"/>
    <property type="match status" value="1"/>
</dbReference>
<evidence type="ECO:0000256" key="1">
    <source>
        <dbReference type="ARBA" id="ARBA00022801"/>
    </source>
</evidence>
<protein>
    <recommendedName>
        <fullName evidence="7">Alpha-N-acetylglucosaminidase</fullName>
    </recommendedName>
</protein>
<dbReference type="RefSeq" id="WP_236291069.1">
    <property type="nucleotide sequence ID" value="NZ_CAKMMW010000018.1"/>
</dbReference>
<feature type="domain" description="Alpha-N-acetylglucosaminidase tim-barrel" evidence="2">
    <location>
        <begin position="102"/>
        <end position="422"/>
    </location>
</feature>
<dbReference type="PANTHER" id="PTHR12872">
    <property type="entry name" value="ALPHA-N-ACETYLGLUCOSAMINIDASE"/>
    <property type="match status" value="1"/>
</dbReference>
<dbReference type="InterPro" id="IPR024733">
    <property type="entry name" value="NAGLU_tim-barrel"/>
</dbReference>
<organism evidence="5 6">
    <name type="scientific">Paenibacillus allorhizoplanae</name>
    <dbReference type="NCBI Taxonomy" id="2905648"/>
    <lineage>
        <taxon>Bacteria</taxon>
        <taxon>Bacillati</taxon>
        <taxon>Bacillota</taxon>
        <taxon>Bacilli</taxon>
        <taxon>Bacillales</taxon>
        <taxon>Paenibacillaceae</taxon>
        <taxon>Paenibacillus</taxon>
    </lineage>
</organism>
<dbReference type="InterPro" id="IPR029018">
    <property type="entry name" value="Hex-like_dom2"/>
</dbReference>
<dbReference type="PANTHER" id="PTHR12872:SF1">
    <property type="entry name" value="ALPHA-N-ACETYLGLUCOSAMINIDASE"/>
    <property type="match status" value="1"/>
</dbReference>
<dbReference type="InterPro" id="IPR024240">
    <property type="entry name" value="NAGLU_N"/>
</dbReference>
<gene>
    <name evidence="5" type="ORF">PAECIP111891_04943</name>
</gene>
<dbReference type="Pfam" id="PF12971">
    <property type="entry name" value="NAGLU_N"/>
    <property type="match status" value="1"/>
</dbReference>
<dbReference type="InterPro" id="IPR024732">
    <property type="entry name" value="NAGLU_C"/>
</dbReference>
<evidence type="ECO:0000259" key="4">
    <source>
        <dbReference type="Pfam" id="PF12972"/>
    </source>
</evidence>
<dbReference type="Proteomes" id="UP000838821">
    <property type="component" value="Unassembled WGS sequence"/>
</dbReference>
<evidence type="ECO:0000259" key="2">
    <source>
        <dbReference type="Pfam" id="PF05089"/>
    </source>
</evidence>
<accession>A0ABM9CNU8</accession>